<organism evidence="5 6">
    <name type="scientific">Schleiferilactobacillus perolens DSM 12744</name>
    <dbReference type="NCBI Taxonomy" id="1423792"/>
    <lineage>
        <taxon>Bacteria</taxon>
        <taxon>Bacillati</taxon>
        <taxon>Bacillota</taxon>
        <taxon>Bacilli</taxon>
        <taxon>Lactobacillales</taxon>
        <taxon>Lactobacillaceae</taxon>
        <taxon>Schleiferilactobacillus</taxon>
    </lineage>
</organism>
<evidence type="ECO:0000256" key="3">
    <source>
        <dbReference type="ARBA" id="ARBA00023163"/>
    </source>
</evidence>
<dbReference type="Pfam" id="PF00392">
    <property type="entry name" value="GntR"/>
    <property type="match status" value="1"/>
</dbReference>
<dbReference type="Pfam" id="PF07702">
    <property type="entry name" value="UTRA"/>
    <property type="match status" value="1"/>
</dbReference>
<dbReference type="PATRIC" id="fig|1423792.3.peg.693"/>
<gene>
    <name evidence="5" type="ORF">FD09_GL000678</name>
</gene>
<sequence length="258" mass="29680">MTQSWKVVWYTATNVVNGDGKGWDTVKKTGVLYRDIADDIKNKIFQDRYGVGQMIPTENELVDDYGVSKITVRNAVDILVSEGYLQKKSGKGTFVISNRPFNRLSKADSFSAMLEYEGNQLTKKILSISVGEEGTIPQEFEQAQGQITRIERVYYLDDKPFILFTHYLRVPIEQVSAQFLENHSLYQVLKIAGISVKRFDDQFTVSEVSPKAKKVLRITKPMGMERIRRGFDQFDELVEYSEAVYNTQVHPYEIQYEV</sequence>
<dbReference type="GO" id="GO:0045892">
    <property type="term" value="P:negative regulation of DNA-templated transcription"/>
    <property type="evidence" value="ECO:0007669"/>
    <property type="project" value="TreeGrafter"/>
</dbReference>
<dbReference type="GO" id="GO:0003677">
    <property type="term" value="F:DNA binding"/>
    <property type="evidence" value="ECO:0007669"/>
    <property type="project" value="UniProtKB-KW"/>
</dbReference>
<dbReference type="SMART" id="SM00866">
    <property type="entry name" value="UTRA"/>
    <property type="match status" value="1"/>
</dbReference>
<dbReference type="SUPFAM" id="SSF46785">
    <property type="entry name" value="Winged helix' DNA-binding domain"/>
    <property type="match status" value="1"/>
</dbReference>
<feature type="domain" description="HTH gntR-type" evidence="4">
    <location>
        <begin position="30"/>
        <end position="98"/>
    </location>
</feature>
<protein>
    <submittedName>
        <fullName evidence="5">Transcription regulator</fullName>
    </submittedName>
</protein>
<evidence type="ECO:0000256" key="1">
    <source>
        <dbReference type="ARBA" id="ARBA00023015"/>
    </source>
</evidence>
<dbReference type="InterPro" id="IPR036388">
    <property type="entry name" value="WH-like_DNA-bd_sf"/>
</dbReference>
<dbReference type="SMART" id="SM00345">
    <property type="entry name" value="HTH_GNTR"/>
    <property type="match status" value="1"/>
</dbReference>
<dbReference type="InterPro" id="IPR011663">
    <property type="entry name" value="UTRA"/>
</dbReference>
<evidence type="ECO:0000256" key="2">
    <source>
        <dbReference type="ARBA" id="ARBA00023125"/>
    </source>
</evidence>
<dbReference type="GO" id="GO:0003700">
    <property type="term" value="F:DNA-binding transcription factor activity"/>
    <property type="evidence" value="ECO:0007669"/>
    <property type="project" value="InterPro"/>
</dbReference>
<dbReference type="PANTHER" id="PTHR44846">
    <property type="entry name" value="MANNOSYL-D-GLYCERATE TRANSPORT/METABOLISM SYSTEM REPRESSOR MNGR-RELATED"/>
    <property type="match status" value="1"/>
</dbReference>
<name>A0A0R1MSZ4_9LACO</name>
<dbReference type="EMBL" id="AZEC01000012">
    <property type="protein sequence ID" value="KRL11310.1"/>
    <property type="molecule type" value="Genomic_DNA"/>
</dbReference>
<dbReference type="Gene3D" id="1.10.10.10">
    <property type="entry name" value="Winged helix-like DNA-binding domain superfamily/Winged helix DNA-binding domain"/>
    <property type="match status" value="1"/>
</dbReference>
<keyword evidence="6" id="KW-1185">Reference proteome</keyword>
<dbReference type="Proteomes" id="UP000051330">
    <property type="component" value="Unassembled WGS sequence"/>
</dbReference>
<dbReference type="RefSeq" id="WP_057821524.1">
    <property type="nucleotide sequence ID" value="NZ_AZEC01000012.1"/>
</dbReference>
<evidence type="ECO:0000313" key="5">
    <source>
        <dbReference type="EMBL" id="KRL11310.1"/>
    </source>
</evidence>
<dbReference type="OrthoDB" id="457376at2"/>
<dbReference type="AlphaFoldDB" id="A0A0R1MSZ4"/>
<reference evidence="5 6" key="1">
    <citation type="journal article" date="2015" name="Genome Announc.">
        <title>Expanding the biotechnology potential of lactobacilli through comparative genomics of 213 strains and associated genera.</title>
        <authorList>
            <person name="Sun Z."/>
            <person name="Harris H.M."/>
            <person name="McCann A."/>
            <person name="Guo C."/>
            <person name="Argimon S."/>
            <person name="Zhang W."/>
            <person name="Yang X."/>
            <person name="Jeffery I.B."/>
            <person name="Cooney J.C."/>
            <person name="Kagawa T.F."/>
            <person name="Liu W."/>
            <person name="Song Y."/>
            <person name="Salvetti E."/>
            <person name="Wrobel A."/>
            <person name="Rasinkangas P."/>
            <person name="Parkhill J."/>
            <person name="Rea M.C."/>
            <person name="O'Sullivan O."/>
            <person name="Ritari J."/>
            <person name="Douillard F.P."/>
            <person name="Paul Ross R."/>
            <person name="Yang R."/>
            <person name="Briner A.E."/>
            <person name="Felis G.E."/>
            <person name="de Vos W.M."/>
            <person name="Barrangou R."/>
            <person name="Klaenhammer T.R."/>
            <person name="Caufield P.W."/>
            <person name="Cui Y."/>
            <person name="Zhang H."/>
            <person name="O'Toole P.W."/>
        </authorList>
    </citation>
    <scope>NUCLEOTIDE SEQUENCE [LARGE SCALE GENOMIC DNA]</scope>
    <source>
        <strain evidence="5 6">DSM 12744</strain>
    </source>
</reference>
<keyword evidence="2" id="KW-0238">DNA-binding</keyword>
<comment type="caution">
    <text evidence="5">The sequence shown here is derived from an EMBL/GenBank/DDBJ whole genome shotgun (WGS) entry which is preliminary data.</text>
</comment>
<keyword evidence="1" id="KW-0805">Transcription regulation</keyword>
<dbReference type="InterPro" id="IPR000524">
    <property type="entry name" value="Tscrpt_reg_HTH_GntR"/>
</dbReference>
<keyword evidence="3" id="KW-0804">Transcription</keyword>
<dbReference type="Gene3D" id="3.40.1410.10">
    <property type="entry name" value="Chorismate lyase-like"/>
    <property type="match status" value="1"/>
</dbReference>
<dbReference type="CDD" id="cd07377">
    <property type="entry name" value="WHTH_GntR"/>
    <property type="match status" value="1"/>
</dbReference>
<dbReference type="SUPFAM" id="SSF64288">
    <property type="entry name" value="Chorismate lyase-like"/>
    <property type="match status" value="1"/>
</dbReference>
<dbReference type="PANTHER" id="PTHR44846:SF1">
    <property type="entry name" value="MANNOSYL-D-GLYCERATE TRANSPORT_METABOLISM SYSTEM REPRESSOR MNGR-RELATED"/>
    <property type="match status" value="1"/>
</dbReference>
<proteinExistence type="predicted"/>
<dbReference type="InterPro" id="IPR050679">
    <property type="entry name" value="Bact_HTH_transcr_reg"/>
</dbReference>
<dbReference type="InterPro" id="IPR036390">
    <property type="entry name" value="WH_DNA-bd_sf"/>
</dbReference>
<evidence type="ECO:0000259" key="4">
    <source>
        <dbReference type="PROSITE" id="PS50949"/>
    </source>
</evidence>
<dbReference type="STRING" id="1423792.FD09_GL000678"/>
<evidence type="ECO:0000313" key="6">
    <source>
        <dbReference type="Proteomes" id="UP000051330"/>
    </source>
</evidence>
<dbReference type="PRINTS" id="PR00035">
    <property type="entry name" value="HTHGNTR"/>
</dbReference>
<dbReference type="PROSITE" id="PS50949">
    <property type="entry name" value="HTH_GNTR"/>
    <property type="match status" value="1"/>
</dbReference>
<accession>A0A0R1MSZ4</accession>
<dbReference type="InterPro" id="IPR028978">
    <property type="entry name" value="Chorismate_lyase_/UTRA_dom_sf"/>
</dbReference>